<name>A0A7C8ZMR9_OPUST</name>
<comment type="similarity">
    <text evidence="3">Belongs to the RNA polymerase II subunit 5-mediating protein family.</text>
</comment>
<dbReference type="CDD" id="cd23159">
    <property type="entry name" value="Prefoldin_URI1"/>
    <property type="match status" value="1"/>
</dbReference>
<keyword evidence="2" id="KW-0539">Nucleus</keyword>
<feature type="compositionally biased region" description="Acidic residues" evidence="4">
    <location>
        <begin position="207"/>
        <end position="250"/>
    </location>
</feature>
<sequence length="423" mass="46773">MATEARAKGKGTVTSLSSMFPAEEARKASQRVQETISEKGKELDTLDSFIIDNTNLINLVQRLPDELHHQIMVPFGKAAFFPGRLVHTNEFMVLLGEGYYAERTAKQTVDILKRRGKTLEAQVDSLKAVIEDLKTEASFFDRTAAEAADGLVEIREDCADEDSVETDSIAGVQKSHACRTSEEDNGARAVEDEEYARIMSRFDELEREELEAGDTEEPEDNGDVDSQEEDDDENGDSEEPEDNENVDAEELQDHTKVQPHAKELSDVSQLNDAEELNLRNLTSQSGNRDESSHGKMLMQMEASKAFEEGYVPPSILKAGFQPGPKSKKVSFQIPEAGGGSQLVGTVTEKMKLLQNRKGHKPDVGSQSSRPNSDSLKAFSGTIVERMDNLPLYPEKQAGSQASNSQSSRPVSRFKMQRRAQDLG</sequence>
<dbReference type="InterPro" id="IPR009053">
    <property type="entry name" value="Prefoldin"/>
</dbReference>
<proteinExistence type="inferred from homology"/>
<comment type="subcellular location">
    <subcellularLocation>
        <location evidence="1">Nucleus</location>
    </subcellularLocation>
</comment>
<dbReference type="GO" id="GO:0003714">
    <property type="term" value="F:transcription corepressor activity"/>
    <property type="evidence" value="ECO:0007669"/>
    <property type="project" value="TreeGrafter"/>
</dbReference>
<evidence type="ECO:0000256" key="1">
    <source>
        <dbReference type="ARBA" id="ARBA00004123"/>
    </source>
</evidence>
<feature type="region of interest" description="Disordered" evidence="4">
    <location>
        <begin position="207"/>
        <end position="295"/>
    </location>
</feature>
<dbReference type="AlphaFoldDB" id="A0A7C8ZMR9"/>
<reference evidence="5" key="2">
    <citation type="submission" date="2020-07" db="EMBL/GenBank/DDBJ databases">
        <authorList>
            <person name="Vera ALvarez R."/>
            <person name="Arias-Moreno D.M."/>
            <person name="Jimenez-Jacinto V."/>
            <person name="Jimenez-Bremont J.F."/>
            <person name="Swaminathan K."/>
            <person name="Moose S.P."/>
            <person name="Guerrero-Gonzalez M.L."/>
            <person name="Marino-Ramirez L."/>
            <person name="Landsman D."/>
            <person name="Rodriguez-Kessler M."/>
            <person name="Delgado-Sanchez P."/>
        </authorList>
    </citation>
    <scope>NUCLEOTIDE SEQUENCE</scope>
    <source>
        <tissue evidence="5">Cladode</tissue>
    </source>
</reference>
<evidence type="ECO:0000256" key="4">
    <source>
        <dbReference type="SAM" id="MobiDB-lite"/>
    </source>
</evidence>
<feature type="region of interest" description="Disordered" evidence="4">
    <location>
        <begin position="322"/>
        <end position="423"/>
    </location>
</feature>
<feature type="compositionally biased region" description="Polar residues" evidence="4">
    <location>
        <begin position="364"/>
        <end position="374"/>
    </location>
</feature>
<feature type="compositionally biased region" description="Basic and acidic residues" evidence="4">
    <location>
        <begin position="179"/>
        <end position="190"/>
    </location>
</feature>
<dbReference type="InterPro" id="IPR004127">
    <property type="entry name" value="Prefoldin_subunit_alpha"/>
</dbReference>
<dbReference type="GO" id="GO:0003682">
    <property type="term" value="F:chromatin binding"/>
    <property type="evidence" value="ECO:0007669"/>
    <property type="project" value="TreeGrafter"/>
</dbReference>
<dbReference type="GO" id="GO:0006457">
    <property type="term" value="P:protein folding"/>
    <property type="evidence" value="ECO:0007669"/>
    <property type="project" value="UniProtKB-ARBA"/>
</dbReference>
<dbReference type="NCBIfam" id="TIGR00293">
    <property type="entry name" value="prefoldin subunit alpha"/>
    <property type="match status" value="1"/>
</dbReference>
<dbReference type="PANTHER" id="PTHR15111:SF0">
    <property type="entry name" value="UNCONVENTIONAL PREFOLDIN RPB5 INTERACTOR 1"/>
    <property type="match status" value="1"/>
</dbReference>
<dbReference type="Pfam" id="PF02996">
    <property type="entry name" value="Prefoldin"/>
    <property type="match status" value="1"/>
</dbReference>
<dbReference type="PANTHER" id="PTHR15111">
    <property type="entry name" value="RNA POLYMERASE II SUBUNIT 5-MEDIATING PROTEIN NNX3"/>
    <property type="match status" value="1"/>
</dbReference>
<dbReference type="Gene3D" id="1.10.287.370">
    <property type="match status" value="1"/>
</dbReference>
<evidence type="ECO:0000256" key="3">
    <source>
        <dbReference type="ARBA" id="ARBA00038295"/>
    </source>
</evidence>
<dbReference type="GO" id="GO:0019212">
    <property type="term" value="F:phosphatase inhibitor activity"/>
    <property type="evidence" value="ECO:0007669"/>
    <property type="project" value="TreeGrafter"/>
</dbReference>
<evidence type="ECO:0008006" key="6">
    <source>
        <dbReference type="Google" id="ProtNLM"/>
    </source>
</evidence>
<feature type="compositionally biased region" description="Low complexity" evidence="4">
    <location>
        <begin position="396"/>
        <end position="407"/>
    </location>
</feature>
<dbReference type="GO" id="GO:0009409">
    <property type="term" value="P:response to cold"/>
    <property type="evidence" value="ECO:0007669"/>
    <property type="project" value="UniProtKB-ARBA"/>
</dbReference>
<dbReference type="SUPFAM" id="SSF46579">
    <property type="entry name" value="Prefoldin"/>
    <property type="match status" value="1"/>
</dbReference>
<accession>A0A7C8ZMR9</accession>
<dbReference type="GO" id="GO:0000122">
    <property type="term" value="P:negative regulation of transcription by RNA polymerase II"/>
    <property type="evidence" value="ECO:0007669"/>
    <property type="project" value="TreeGrafter"/>
</dbReference>
<evidence type="ECO:0000256" key="2">
    <source>
        <dbReference type="ARBA" id="ARBA00023242"/>
    </source>
</evidence>
<protein>
    <recommendedName>
        <fullName evidence="6">RNA polymerase II subunit 5-mediating protein homolog</fullName>
    </recommendedName>
</protein>
<feature type="region of interest" description="Disordered" evidence="4">
    <location>
        <begin position="162"/>
        <end position="192"/>
    </location>
</feature>
<dbReference type="EMBL" id="GISG01149686">
    <property type="protein sequence ID" value="MBA4647239.1"/>
    <property type="molecule type" value="Transcribed_RNA"/>
</dbReference>
<dbReference type="InterPro" id="IPR052255">
    <property type="entry name" value="RNA_pol_II_subunit5-mediator"/>
</dbReference>
<evidence type="ECO:0000313" key="5">
    <source>
        <dbReference type="EMBL" id="MBA4647239.1"/>
    </source>
</evidence>
<dbReference type="GO" id="GO:0005634">
    <property type="term" value="C:nucleus"/>
    <property type="evidence" value="ECO:0007669"/>
    <property type="project" value="UniProtKB-SubCell"/>
</dbReference>
<feature type="compositionally biased region" description="Basic and acidic residues" evidence="4">
    <location>
        <begin position="251"/>
        <end position="265"/>
    </location>
</feature>
<reference evidence="5" key="1">
    <citation type="journal article" date="2013" name="J. Plant Res.">
        <title>Effect of fungi and light on seed germination of three Opuntia species from semiarid lands of central Mexico.</title>
        <authorList>
            <person name="Delgado-Sanchez P."/>
            <person name="Jimenez-Bremont J.F."/>
            <person name="Guerrero-Gonzalez Mde L."/>
            <person name="Flores J."/>
        </authorList>
    </citation>
    <scope>NUCLEOTIDE SEQUENCE</scope>
    <source>
        <tissue evidence="5">Cladode</tissue>
    </source>
</reference>
<organism evidence="5">
    <name type="scientific">Opuntia streptacantha</name>
    <name type="common">Prickly pear cactus</name>
    <name type="synonym">Opuntia cardona</name>
    <dbReference type="NCBI Taxonomy" id="393608"/>
    <lineage>
        <taxon>Eukaryota</taxon>
        <taxon>Viridiplantae</taxon>
        <taxon>Streptophyta</taxon>
        <taxon>Embryophyta</taxon>
        <taxon>Tracheophyta</taxon>
        <taxon>Spermatophyta</taxon>
        <taxon>Magnoliopsida</taxon>
        <taxon>eudicotyledons</taxon>
        <taxon>Gunneridae</taxon>
        <taxon>Pentapetalae</taxon>
        <taxon>Caryophyllales</taxon>
        <taxon>Cactineae</taxon>
        <taxon>Cactaceae</taxon>
        <taxon>Opuntioideae</taxon>
        <taxon>Opuntia</taxon>
    </lineage>
</organism>